<evidence type="ECO:0000313" key="4">
    <source>
        <dbReference type="Proteomes" id="UP000022910"/>
    </source>
</evidence>
<evidence type="ECO:0000313" key="3">
    <source>
        <dbReference type="EMBL" id="EXX51043.1"/>
    </source>
</evidence>
<keyword evidence="1" id="KW-1133">Transmembrane helix</keyword>
<dbReference type="HOGENOM" id="CLU_1272853_0_0_1"/>
<keyword evidence="1" id="KW-0472">Membrane</keyword>
<gene>
    <name evidence="3" type="ORF">RirG_265070</name>
</gene>
<evidence type="ECO:0000256" key="1">
    <source>
        <dbReference type="SAM" id="Phobius"/>
    </source>
</evidence>
<sequence>MGSHHICLQSILASKKALQNVVFEKCVRKSIPSSLNFKLIDTEGFWIYKILFLINVYHPAIVIAYYLDPRYHGQDLTDKYTFSMIAEETSKFVNRDLSGQLIIQPIDWWNGFQQEVPVLNKFAVKLMSIPALNAASERNWSNFGLFQNIKRNRLTSERTFKLVSIYSNLRLANGQKLNDNNKNEEKLGNLDEIIVIEESEESNIH</sequence>
<dbReference type="AlphaFoldDB" id="A0A015L8B4"/>
<dbReference type="Pfam" id="PF05699">
    <property type="entry name" value="Dimer_Tnp_hAT"/>
    <property type="match status" value="1"/>
</dbReference>
<dbReference type="GO" id="GO:0046983">
    <property type="term" value="F:protein dimerization activity"/>
    <property type="evidence" value="ECO:0007669"/>
    <property type="project" value="InterPro"/>
</dbReference>
<comment type="caution">
    <text evidence="3">The sequence shown here is derived from an EMBL/GenBank/DDBJ whole genome shotgun (WGS) entry which is preliminary data.</text>
</comment>
<feature type="domain" description="HAT C-terminal dimerisation" evidence="2">
    <location>
        <begin position="102"/>
        <end position="169"/>
    </location>
</feature>
<dbReference type="Proteomes" id="UP000022910">
    <property type="component" value="Unassembled WGS sequence"/>
</dbReference>
<dbReference type="STRING" id="1432141.A0A015L8B4"/>
<protein>
    <recommendedName>
        <fullName evidence="2">HAT C-terminal dimerisation domain-containing protein</fullName>
    </recommendedName>
</protein>
<dbReference type="EMBL" id="JEMT01029727">
    <property type="protein sequence ID" value="EXX51043.1"/>
    <property type="molecule type" value="Genomic_DNA"/>
</dbReference>
<keyword evidence="1" id="KW-0812">Transmembrane</keyword>
<organism evidence="3 4">
    <name type="scientific">Rhizophagus irregularis (strain DAOM 197198w)</name>
    <name type="common">Glomus intraradices</name>
    <dbReference type="NCBI Taxonomy" id="1432141"/>
    <lineage>
        <taxon>Eukaryota</taxon>
        <taxon>Fungi</taxon>
        <taxon>Fungi incertae sedis</taxon>
        <taxon>Mucoromycota</taxon>
        <taxon>Glomeromycotina</taxon>
        <taxon>Glomeromycetes</taxon>
        <taxon>Glomerales</taxon>
        <taxon>Glomeraceae</taxon>
        <taxon>Rhizophagus</taxon>
    </lineage>
</organism>
<dbReference type="SUPFAM" id="SSF53098">
    <property type="entry name" value="Ribonuclease H-like"/>
    <property type="match status" value="1"/>
</dbReference>
<accession>A0A015L8B4</accession>
<feature type="transmembrane region" description="Helical" evidence="1">
    <location>
        <begin position="45"/>
        <end position="67"/>
    </location>
</feature>
<evidence type="ECO:0000259" key="2">
    <source>
        <dbReference type="Pfam" id="PF05699"/>
    </source>
</evidence>
<name>A0A015L8B4_RHIIW</name>
<reference evidence="3 4" key="1">
    <citation type="submission" date="2014-02" db="EMBL/GenBank/DDBJ databases">
        <title>Single nucleus genome sequencing reveals high similarity among nuclei of an endomycorrhizal fungus.</title>
        <authorList>
            <person name="Lin K."/>
            <person name="Geurts R."/>
            <person name="Zhang Z."/>
            <person name="Limpens E."/>
            <person name="Saunders D.G."/>
            <person name="Mu D."/>
            <person name="Pang E."/>
            <person name="Cao H."/>
            <person name="Cha H."/>
            <person name="Lin T."/>
            <person name="Zhou Q."/>
            <person name="Shang Y."/>
            <person name="Li Y."/>
            <person name="Ivanov S."/>
            <person name="Sharma T."/>
            <person name="Velzen R.V."/>
            <person name="Ruijter N.D."/>
            <person name="Aanen D.K."/>
            <person name="Win J."/>
            <person name="Kamoun S."/>
            <person name="Bisseling T."/>
            <person name="Huang S."/>
        </authorList>
    </citation>
    <scope>NUCLEOTIDE SEQUENCE [LARGE SCALE GENOMIC DNA]</scope>
    <source>
        <strain evidence="4">DAOM197198w</strain>
    </source>
</reference>
<proteinExistence type="predicted"/>
<dbReference type="InterPro" id="IPR008906">
    <property type="entry name" value="HATC_C_dom"/>
</dbReference>
<keyword evidence="4" id="KW-1185">Reference proteome</keyword>
<dbReference type="InterPro" id="IPR012337">
    <property type="entry name" value="RNaseH-like_sf"/>
</dbReference>